<dbReference type="PANTHER" id="PTHR34219">
    <property type="entry name" value="IRON-REGULATED INNER MEMBRANE PROTEIN-RELATED"/>
    <property type="match status" value="1"/>
</dbReference>
<reference evidence="2 3" key="1">
    <citation type="submission" date="2018-12" db="EMBL/GenBank/DDBJ databases">
        <title>Complete genome of Litorilituus sediminis.</title>
        <authorList>
            <person name="Liu A."/>
            <person name="Rong J."/>
        </authorList>
    </citation>
    <scope>NUCLEOTIDE SEQUENCE [LARGE SCALE GENOMIC DNA]</scope>
    <source>
        <strain evidence="2 3">JCM 17549</strain>
    </source>
</reference>
<dbReference type="EMBL" id="CP034759">
    <property type="protein sequence ID" value="QBG36476.1"/>
    <property type="molecule type" value="Genomic_DNA"/>
</dbReference>
<dbReference type="Pfam" id="PF03929">
    <property type="entry name" value="PepSY_TM"/>
    <property type="match status" value="1"/>
</dbReference>
<feature type="transmembrane region" description="Helical" evidence="1">
    <location>
        <begin position="140"/>
        <end position="161"/>
    </location>
</feature>
<evidence type="ECO:0000256" key="1">
    <source>
        <dbReference type="SAM" id="Phobius"/>
    </source>
</evidence>
<evidence type="ECO:0000313" key="3">
    <source>
        <dbReference type="Proteomes" id="UP000290244"/>
    </source>
</evidence>
<evidence type="ECO:0000313" key="2">
    <source>
        <dbReference type="EMBL" id="QBG36476.1"/>
    </source>
</evidence>
<keyword evidence="1" id="KW-0812">Transmembrane</keyword>
<dbReference type="OrthoDB" id="9776609at2"/>
<sequence length="365" mass="42481">MFKLALRRIHLFLALVAGFFLISLSISGALLIYAKDIQALVNPQYWRVDPSSQQQPLPLSALLNRIQQQSDEKIHLIERSENPDEVWQVRLVNKAYLNLNPYTGEVLLKHNFYDTFYGFVMAWHRWLIFRDDQGNRPMQLWMSIASLLLMIELVIGIILWLKPKHRLKRLKVRWQAKNKVRFHQLHLCLGAFCCIPLVLIAFSGMAFYWQDACKSIIEAVTLDTIVKRPKPPVLVKHASSANNAITIPAQQLDRAYQQAYAALASGQVYRIYMPQKDNEPLALRIKMPEETHGYSWSWADPYSGEQLAHFDASQLSIASQVWHFKYKFHIGDFIAWPVSLLWLFFSLLPCFFVASGLYLYWQRKV</sequence>
<proteinExistence type="predicted"/>
<feature type="transmembrane region" description="Helical" evidence="1">
    <location>
        <begin position="182"/>
        <end position="209"/>
    </location>
</feature>
<keyword evidence="1" id="KW-1133">Transmembrane helix</keyword>
<keyword evidence="1" id="KW-0472">Membrane</keyword>
<organism evidence="2 3">
    <name type="scientific">Litorilituus sediminis</name>
    <dbReference type="NCBI Taxonomy" id="718192"/>
    <lineage>
        <taxon>Bacteria</taxon>
        <taxon>Pseudomonadati</taxon>
        <taxon>Pseudomonadota</taxon>
        <taxon>Gammaproteobacteria</taxon>
        <taxon>Alteromonadales</taxon>
        <taxon>Colwelliaceae</taxon>
        <taxon>Litorilituus</taxon>
    </lineage>
</organism>
<protein>
    <submittedName>
        <fullName evidence="2">PepSY domain-containing protein</fullName>
    </submittedName>
</protein>
<name>A0A4P6P4A9_9GAMM</name>
<keyword evidence="3" id="KW-1185">Reference proteome</keyword>
<dbReference type="AlphaFoldDB" id="A0A4P6P4A9"/>
<dbReference type="Proteomes" id="UP000290244">
    <property type="component" value="Chromosome"/>
</dbReference>
<gene>
    <name evidence="2" type="ORF">EMK97_12480</name>
</gene>
<accession>A0A4P6P4A9</accession>
<feature type="transmembrane region" description="Helical" evidence="1">
    <location>
        <begin position="334"/>
        <end position="361"/>
    </location>
</feature>
<dbReference type="KEGG" id="lsd:EMK97_12480"/>
<dbReference type="RefSeq" id="WP_130602660.1">
    <property type="nucleotide sequence ID" value="NZ_CP034759.1"/>
</dbReference>
<dbReference type="InterPro" id="IPR005625">
    <property type="entry name" value="PepSY-ass_TM"/>
</dbReference>